<reference evidence="2 3" key="1">
    <citation type="submission" date="2017-11" db="EMBL/GenBank/DDBJ databases">
        <title>Complete genome sequence of Sphingomonas sp. Strain Cra20, a psychrotolerant potential plant growth promoting rhizobacteria.</title>
        <authorList>
            <person name="Luo Y."/>
        </authorList>
    </citation>
    <scope>NUCLEOTIDE SEQUENCE [LARGE SCALE GENOMIC DNA]</scope>
    <source>
        <strain evidence="2 3">Cra20</strain>
    </source>
</reference>
<dbReference type="EMBL" id="CP024923">
    <property type="protein sequence ID" value="ATY30928.1"/>
    <property type="molecule type" value="Genomic_DNA"/>
</dbReference>
<keyword evidence="1" id="KW-0732">Signal</keyword>
<dbReference type="InterPro" id="IPR036844">
    <property type="entry name" value="Hint_dom_sf"/>
</dbReference>
<accession>A0A2K8MAL5</accession>
<evidence type="ECO:0000256" key="1">
    <source>
        <dbReference type="ARBA" id="ARBA00022729"/>
    </source>
</evidence>
<dbReference type="AlphaFoldDB" id="A0A2K8MAL5"/>
<protein>
    <submittedName>
        <fullName evidence="2">Uncharacterized protein</fullName>
    </submittedName>
</protein>
<organism evidence="2 3">
    <name type="scientific">Sphingomonas psychrotolerans</name>
    <dbReference type="NCBI Taxonomy" id="1327635"/>
    <lineage>
        <taxon>Bacteria</taxon>
        <taxon>Pseudomonadati</taxon>
        <taxon>Pseudomonadota</taxon>
        <taxon>Alphaproteobacteria</taxon>
        <taxon>Sphingomonadales</taxon>
        <taxon>Sphingomonadaceae</taxon>
        <taxon>Sphingomonas</taxon>
    </lineage>
</organism>
<dbReference type="OrthoDB" id="7191465at2"/>
<dbReference type="RefSeq" id="WP_100280739.1">
    <property type="nucleotide sequence ID" value="NZ_CP024923.1"/>
</dbReference>
<evidence type="ECO:0000313" key="3">
    <source>
        <dbReference type="Proteomes" id="UP000229081"/>
    </source>
</evidence>
<dbReference type="KEGG" id="sphc:CVN68_02105"/>
<sequence>MSSCVDTLGPGYELCNSNHCNNFQETSIFHATCLCIDWQGNPIPDCNPKNSNYPVQTAQCKNGSTGEIQNISSQACSQLGQPWFWDTCYCCCTCFAANTPIAVPNGLMAIGDLLVNNEVLAAAGTPGSWNWTAQTVTFSAGTPASAPGSLGNMMIYLAYGDNQSLIVSRDQLMVLPDGKLKRADQLVPGTDMLVAADGSAPLNINMLASGYYMGAIHHIATSTPSYDEWDGSIDDHLINANGVVAGDYLLQMYQDMAKMAPNLADPEAPDLGHADYKAANSGVSVKAFVVGESHQAAGMEVRAHNFRAHAESEAFIPAGAFQLFSSRQEALLMDQSIPKRGFSDVTNVQLTSYYIKLFSAFYPKVHVYLDWESIHPNVYAFTQYGTPTVVIAGEFLRLGPLYGPAMAIGIASGIASAGIEANSGDVGRSVYDGIGVVMQQALQGVNTFNQTLVAGQAQFDTLLALLAKLETGGEGGISANCLSQVIDAAISGDPLPECAGGPPVPLTLASASYADGALTISFSEPINVASALNPKSYQLTPNGSIIKLDAPAGVTSSVVATVTLDPGDYSLLVSGVTGATGDKLDPAHSSALFTVGDGDGGTTKA</sequence>
<dbReference type="SUPFAM" id="SSF51294">
    <property type="entry name" value="Hedgehog/intein (Hint) domain"/>
    <property type="match status" value="1"/>
</dbReference>
<dbReference type="Proteomes" id="UP000229081">
    <property type="component" value="Chromosome"/>
</dbReference>
<dbReference type="Gene3D" id="2.170.16.10">
    <property type="entry name" value="Hedgehog/Intein (Hint) domain"/>
    <property type="match status" value="1"/>
</dbReference>
<name>A0A2K8MAL5_9SPHN</name>
<evidence type="ECO:0000313" key="2">
    <source>
        <dbReference type="EMBL" id="ATY30928.1"/>
    </source>
</evidence>
<dbReference type="InterPro" id="IPR014755">
    <property type="entry name" value="Cu-Rt/internalin_Ig-like"/>
</dbReference>
<keyword evidence="3" id="KW-1185">Reference proteome</keyword>
<dbReference type="Gene3D" id="2.60.40.1220">
    <property type="match status" value="1"/>
</dbReference>
<gene>
    <name evidence="2" type="ORF">CVN68_02105</name>
</gene>
<proteinExistence type="predicted"/>